<dbReference type="CDD" id="cd00801">
    <property type="entry name" value="INT_P4_C"/>
    <property type="match status" value="1"/>
</dbReference>
<dbReference type="Proteomes" id="UP001139293">
    <property type="component" value="Unassembled WGS sequence"/>
</dbReference>
<dbReference type="GO" id="GO:0006310">
    <property type="term" value="P:DNA recombination"/>
    <property type="evidence" value="ECO:0007669"/>
    <property type="project" value="UniProtKB-KW"/>
</dbReference>
<dbReference type="Pfam" id="PF13356">
    <property type="entry name" value="Arm-DNA-bind_3"/>
    <property type="match status" value="1"/>
</dbReference>
<evidence type="ECO:0000256" key="3">
    <source>
        <dbReference type="ARBA" id="ARBA00023125"/>
    </source>
</evidence>
<dbReference type="InterPro" id="IPR010998">
    <property type="entry name" value="Integrase_recombinase_N"/>
</dbReference>
<dbReference type="Gene3D" id="1.10.150.130">
    <property type="match status" value="1"/>
</dbReference>
<dbReference type="InterPro" id="IPR011010">
    <property type="entry name" value="DNA_brk_join_enz"/>
</dbReference>
<keyword evidence="2" id="KW-0229">DNA integration</keyword>
<evidence type="ECO:0000256" key="4">
    <source>
        <dbReference type="ARBA" id="ARBA00023172"/>
    </source>
</evidence>
<dbReference type="PANTHER" id="PTHR30629">
    <property type="entry name" value="PROPHAGE INTEGRASE"/>
    <property type="match status" value="1"/>
</dbReference>
<proteinExistence type="inferred from homology"/>
<keyword evidence="7" id="KW-1185">Reference proteome</keyword>
<comment type="caution">
    <text evidence="6">The sequence shown here is derived from an EMBL/GenBank/DDBJ whole genome shotgun (WGS) entry which is preliminary data.</text>
</comment>
<dbReference type="InterPro" id="IPR002104">
    <property type="entry name" value="Integrase_catalytic"/>
</dbReference>
<dbReference type="GO" id="GO:0003677">
    <property type="term" value="F:DNA binding"/>
    <property type="evidence" value="ECO:0007669"/>
    <property type="project" value="UniProtKB-KW"/>
</dbReference>
<comment type="similarity">
    <text evidence="1">Belongs to the 'phage' integrase family.</text>
</comment>
<evidence type="ECO:0000313" key="6">
    <source>
        <dbReference type="EMBL" id="MCL1140870.1"/>
    </source>
</evidence>
<accession>A0A9X2CJK2</accession>
<evidence type="ECO:0000313" key="7">
    <source>
        <dbReference type="Proteomes" id="UP001139293"/>
    </source>
</evidence>
<dbReference type="GO" id="GO:0015074">
    <property type="term" value="P:DNA integration"/>
    <property type="evidence" value="ECO:0007669"/>
    <property type="project" value="UniProtKB-KW"/>
</dbReference>
<dbReference type="Gene3D" id="3.30.160.390">
    <property type="entry name" value="Integrase, DNA-binding domain"/>
    <property type="match status" value="1"/>
</dbReference>
<sequence>MGVINKLSDTFLRKVSGKPYTGKSVISDGDGLAVRISKKGVIGWVFRYRLGGRETNPKWASLGKYPETSIKQARDKRDQCREWLDNDKDPSVELALAKVVRKEAVTVKEALEYWLVEYATENRKNVKKHRAQFARHLYPYIGKYPLDKTTKPQWLACFDRIRKGIPSEQRAAPVAAGQVLQGAKQALLFCRKREYATSYVIDDLTITDVGSKQKKRDRVLTEAELQDVINQVKAGEHQEYYNNLIWLLIIFGARTQEVRLSSWDEWDFDKGLWTVPKANSKTDELIIRPIPPRLYSWLKQLKAKNQKSGYLLGQLKSPESVSVYGGKIWEKLQHEKKWTLHDLRRTLATRLNDLGIPPHVVEHLLGHSVSGVAGIYNRSHYINEKKIALDKWLDEIHGEPVLGSEKAL</sequence>
<organism evidence="6 7">
    <name type="scientific">Shewanella pneumatophori</name>
    <dbReference type="NCBI Taxonomy" id="314092"/>
    <lineage>
        <taxon>Bacteria</taxon>
        <taxon>Pseudomonadati</taxon>
        <taxon>Pseudomonadota</taxon>
        <taxon>Gammaproteobacteria</taxon>
        <taxon>Alteromonadales</taxon>
        <taxon>Shewanellaceae</taxon>
        <taxon>Shewanella</taxon>
    </lineage>
</organism>
<dbReference type="PANTHER" id="PTHR30629:SF2">
    <property type="entry name" value="PROPHAGE INTEGRASE INTS-RELATED"/>
    <property type="match status" value="1"/>
</dbReference>
<evidence type="ECO:0000256" key="1">
    <source>
        <dbReference type="ARBA" id="ARBA00008857"/>
    </source>
</evidence>
<dbReference type="EMBL" id="JAKILB010000020">
    <property type="protein sequence ID" value="MCL1140870.1"/>
    <property type="molecule type" value="Genomic_DNA"/>
</dbReference>
<keyword evidence="3" id="KW-0238">DNA-binding</keyword>
<evidence type="ECO:0000259" key="5">
    <source>
        <dbReference type="PROSITE" id="PS51898"/>
    </source>
</evidence>
<dbReference type="InterPro" id="IPR038488">
    <property type="entry name" value="Integrase_DNA-bd_sf"/>
</dbReference>
<dbReference type="AlphaFoldDB" id="A0A9X2CJK2"/>
<feature type="domain" description="Tyr recombinase" evidence="5">
    <location>
        <begin position="215"/>
        <end position="389"/>
    </location>
</feature>
<dbReference type="RefSeq" id="WP_248951833.1">
    <property type="nucleotide sequence ID" value="NZ_JAKILB010000020.1"/>
</dbReference>
<dbReference type="InterPro" id="IPR050808">
    <property type="entry name" value="Phage_Integrase"/>
</dbReference>
<evidence type="ECO:0000256" key="2">
    <source>
        <dbReference type="ARBA" id="ARBA00022908"/>
    </source>
</evidence>
<name>A0A9X2CJK2_9GAMM</name>
<keyword evidence="4" id="KW-0233">DNA recombination</keyword>
<dbReference type="InterPro" id="IPR013762">
    <property type="entry name" value="Integrase-like_cat_sf"/>
</dbReference>
<dbReference type="Gene3D" id="1.10.443.10">
    <property type="entry name" value="Intergrase catalytic core"/>
    <property type="match status" value="1"/>
</dbReference>
<dbReference type="PROSITE" id="PS51898">
    <property type="entry name" value="TYR_RECOMBINASE"/>
    <property type="match status" value="1"/>
</dbReference>
<protein>
    <submittedName>
        <fullName evidence="6">Site-specific integrase</fullName>
    </submittedName>
</protein>
<reference evidence="6" key="1">
    <citation type="submission" date="2022-01" db="EMBL/GenBank/DDBJ databases">
        <title>Whole genome-based taxonomy of the Shewanellaceae.</title>
        <authorList>
            <person name="Martin-Rodriguez A.J."/>
        </authorList>
    </citation>
    <scope>NUCLEOTIDE SEQUENCE</scope>
    <source>
        <strain evidence="6">KCTC 23973</strain>
    </source>
</reference>
<dbReference type="SUPFAM" id="SSF56349">
    <property type="entry name" value="DNA breaking-rejoining enzymes"/>
    <property type="match status" value="1"/>
</dbReference>
<dbReference type="Pfam" id="PF00589">
    <property type="entry name" value="Phage_integrase"/>
    <property type="match status" value="1"/>
</dbReference>
<dbReference type="InterPro" id="IPR025166">
    <property type="entry name" value="Integrase_DNA_bind_dom"/>
</dbReference>
<gene>
    <name evidence="6" type="ORF">L2740_20225</name>
</gene>